<dbReference type="Gene3D" id="1.10.287.690">
    <property type="entry name" value="Helix hairpin bin"/>
    <property type="match status" value="1"/>
</dbReference>
<dbReference type="PRINTS" id="PR00106">
    <property type="entry name" value="DNAPOLB"/>
</dbReference>
<dbReference type="InterPro" id="IPR050240">
    <property type="entry name" value="DNA_pol_type-B"/>
</dbReference>
<dbReference type="InterPro" id="IPR006172">
    <property type="entry name" value="DNA-dir_DNA_pol_B"/>
</dbReference>
<evidence type="ECO:0000256" key="4">
    <source>
        <dbReference type="ARBA" id="ARBA00022679"/>
    </source>
</evidence>
<evidence type="ECO:0000256" key="5">
    <source>
        <dbReference type="ARBA" id="ARBA00022695"/>
    </source>
</evidence>
<dbReference type="GO" id="GO:0000166">
    <property type="term" value="F:nucleotide binding"/>
    <property type="evidence" value="ECO:0007669"/>
    <property type="project" value="InterPro"/>
</dbReference>
<evidence type="ECO:0000256" key="8">
    <source>
        <dbReference type="ARBA" id="ARBA00023109"/>
    </source>
</evidence>
<organism evidence="14">
    <name type="scientific">Murid betaherpesvirus 3</name>
    <dbReference type="NCBI Taxonomy" id="2560603"/>
    <lineage>
        <taxon>Viruses</taxon>
        <taxon>Duplodnaviria</taxon>
        <taxon>Heunggongvirae</taxon>
        <taxon>Peploviricota</taxon>
        <taxon>Herviviricetes</taxon>
        <taxon>Herpesvirales</taxon>
        <taxon>Orthoherpesviridae</taxon>
        <taxon>Betaherpesvirinae</taxon>
        <taxon>Roseolovirus</taxon>
        <taxon>Roseolovirus muridbeta3</taxon>
    </lineage>
</organism>
<feature type="domain" description="DNA-directed DNA polymerase family B multifunctional" evidence="12">
    <location>
        <begin position="505"/>
        <end position="972"/>
    </location>
</feature>
<evidence type="ECO:0000256" key="9">
    <source>
        <dbReference type="ARBA" id="ARBA00023125"/>
    </source>
</evidence>
<comment type="catalytic activity">
    <reaction evidence="10 11">
        <text>DNA(n) + a 2'-deoxyribonucleoside 5'-triphosphate = DNA(n+1) + diphosphate</text>
        <dbReference type="Rhea" id="RHEA:22508"/>
        <dbReference type="Rhea" id="RHEA-COMP:17339"/>
        <dbReference type="Rhea" id="RHEA-COMP:17340"/>
        <dbReference type="ChEBI" id="CHEBI:33019"/>
        <dbReference type="ChEBI" id="CHEBI:61560"/>
        <dbReference type="ChEBI" id="CHEBI:173112"/>
        <dbReference type="EC" id="2.7.7.7"/>
    </reaction>
</comment>
<dbReference type="PANTHER" id="PTHR10322">
    <property type="entry name" value="DNA POLYMERASE CATALYTIC SUBUNIT"/>
    <property type="match status" value="1"/>
</dbReference>
<dbReference type="InterPro" id="IPR043502">
    <property type="entry name" value="DNA/RNA_pol_sf"/>
</dbReference>
<keyword evidence="5 11" id="KW-0548">Nucleotidyltransferase</keyword>
<dbReference type="Gene3D" id="1.10.132.60">
    <property type="entry name" value="DNA polymerase family B, C-terminal domain"/>
    <property type="match status" value="1"/>
</dbReference>
<evidence type="ECO:0000256" key="1">
    <source>
        <dbReference type="ARBA" id="ARBA00004147"/>
    </source>
</evidence>
<dbReference type="InterPro" id="IPR036397">
    <property type="entry name" value="RNaseH_sf"/>
</dbReference>
<dbReference type="EMBL" id="KY355735">
    <property type="protein sequence ID" value="APZ76266.1"/>
    <property type="molecule type" value="Genomic_DNA"/>
</dbReference>
<keyword evidence="3" id="KW-1048">Host nucleus</keyword>
<evidence type="ECO:0000259" key="12">
    <source>
        <dbReference type="Pfam" id="PF00136"/>
    </source>
</evidence>
<evidence type="ECO:0000256" key="3">
    <source>
        <dbReference type="ARBA" id="ARBA00022562"/>
    </source>
</evidence>
<protein>
    <recommendedName>
        <fullName evidence="11">DNA polymerase</fullName>
        <ecNumber evidence="11">2.7.7.7</ecNumber>
    </recommendedName>
</protein>
<evidence type="ECO:0000256" key="2">
    <source>
        <dbReference type="ARBA" id="ARBA00005755"/>
    </source>
</evidence>
<dbReference type="SMART" id="SM00486">
    <property type="entry name" value="POLBc"/>
    <property type="match status" value="1"/>
</dbReference>
<evidence type="ECO:0000259" key="13">
    <source>
        <dbReference type="Pfam" id="PF03104"/>
    </source>
</evidence>
<dbReference type="InterPro" id="IPR012337">
    <property type="entry name" value="RNaseH-like_sf"/>
</dbReference>
<dbReference type="GO" id="GO:0039693">
    <property type="term" value="P:viral DNA genome replication"/>
    <property type="evidence" value="ECO:0007669"/>
    <property type="project" value="UniProtKB-KW"/>
</dbReference>
<dbReference type="GO" id="GO:0003677">
    <property type="term" value="F:DNA binding"/>
    <property type="evidence" value="ECO:0007669"/>
    <property type="project" value="UniProtKB-KW"/>
</dbReference>
<dbReference type="Pfam" id="PF00136">
    <property type="entry name" value="DNA_pol_B"/>
    <property type="match status" value="1"/>
</dbReference>
<dbReference type="PANTHER" id="PTHR10322:SF23">
    <property type="entry name" value="DNA POLYMERASE DELTA CATALYTIC SUBUNIT"/>
    <property type="match status" value="1"/>
</dbReference>
<evidence type="ECO:0000313" key="15">
    <source>
        <dbReference type="Proteomes" id="UP000202182"/>
    </source>
</evidence>
<dbReference type="Gene3D" id="3.30.342.10">
    <property type="entry name" value="DNA Polymerase, chain B, domain 1"/>
    <property type="match status" value="1"/>
</dbReference>
<keyword evidence="15" id="KW-1185">Reference proteome</keyword>
<dbReference type="InterPro" id="IPR023211">
    <property type="entry name" value="DNA_pol_palm_dom_sf"/>
</dbReference>
<dbReference type="Pfam" id="PF03104">
    <property type="entry name" value="DNA_pol_B_exo1"/>
    <property type="match status" value="1"/>
</dbReference>
<dbReference type="GO" id="GO:0006261">
    <property type="term" value="P:DNA-templated DNA replication"/>
    <property type="evidence" value="ECO:0007669"/>
    <property type="project" value="TreeGrafter"/>
</dbReference>
<dbReference type="InterPro" id="IPR006133">
    <property type="entry name" value="DNA-dir_DNA_pol_B_exonuc"/>
</dbReference>
<keyword evidence="6 11" id="KW-0235">DNA replication</keyword>
<dbReference type="PROSITE" id="PS00116">
    <property type="entry name" value="DNA_POLYMERASE_B"/>
    <property type="match status" value="1"/>
</dbReference>
<keyword evidence="7 11" id="KW-0239">DNA-directed DNA polymerase</keyword>
<dbReference type="SUPFAM" id="SSF53098">
    <property type="entry name" value="Ribonuclease H-like"/>
    <property type="match status" value="1"/>
</dbReference>
<dbReference type="GO" id="GO:0042025">
    <property type="term" value="C:host cell nucleus"/>
    <property type="evidence" value="ECO:0007669"/>
    <property type="project" value="UniProtKB-SubCell"/>
</dbReference>
<keyword evidence="9 11" id="KW-0238">DNA-binding</keyword>
<dbReference type="GO" id="GO:0003887">
    <property type="term" value="F:DNA-directed DNA polymerase activity"/>
    <property type="evidence" value="ECO:0007669"/>
    <property type="project" value="UniProtKB-KW"/>
</dbReference>
<dbReference type="EC" id="2.7.7.7" evidence="11"/>
<evidence type="ECO:0000256" key="7">
    <source>
        <dbReference type="ARBA" id="ARBA00022932"/>
    </source>
</evidence>
<sequence length="1005" mass="115324">MDNITFFNPYLQKKNKKPQKRSYMQVLPKGLLKTGESGCFVKNVSNEHKMFLSNKEYILNDLHAWPTRVNIQNKNVQFPMKIHVYEIIENTILINDAEQLSVRYKRHAFPSGSVLKLFGKCENGTDVCVNVFGQKQYFYCECDSIQKMNSILSNIIQTNVDMNMSSYYVEDVDKMNLYGFANSKIPNLKKICFANTHVAKRIGNQLHESGFKVYETDVDLLTRFLVDNEFYSFGWYMLHRFDTQAVKTSNIDLEINCEITDLEVLSDVHWPKYECLSFDIECISGDGGFPNAENVQDIVIQIGVIIFNTEDDKNEVHLFTVGSCLPIPDTFVYEFPCELDLLMGFLKFLKFYSPAIVTGYNINNFDIPYICTRMSKIYNIEIGGFTKLINGKFSIFSPTDKMKGSFISKNKIYISGMLIMDMYPVCNAKMSLPNYKLDTVAKVYLNQSKEDMPYKQIPIAFASGPEGRQKVGKYCIQDSVLVVDLFRKLMYHIEITEIARLAYVSVNRAIFDGQQKKIFPCILHEARLCNMIIPTVNRQTSKENTVNYKGATVLEPSIGFFSSPTVVLDFASLYPSIMLAHNLCYSTIILDKNIELPEEDVFKIKIEEKEYRFVRQNVRSSLLGKLLSTWLSERKKVKKQMQECTDEFLKIILDKKQLALKVTCNAVYGVTGTVNGILPCVEIAATVTALGRSMLCATVDYILAEMTSKEFFVSKFNLVEDDFLGIPEVNVVYGDTDSMFINYKNIKMDTLKRIGPLIGEHITEKLFINPIKLEFEKILCPLLLIRKKKYIGRVDGKLLMKGVELIRKTSCGFVKKVIKDVIETIFFDDEVTEAAMQLSRMSIQAVIRDGVPCGFFKIIDMLQSARDALFMNRVDVHDLILTNVLSREIGMYKQQNLPHIQVVKKLAQRKEEVPHVGDRVSYVLIAPLEDKNTPLFNLAEDPNYVITNNIPIHAEKYFDQIIKAVYNMISPIFPKNDMKKEKFLLSIIPHRVYIDSSFDDMKYVL</sequence>
<dbReference type="OrthoDB" id="165at10239"/>
<dbReference type="Proteomes" id="UP000202182">
    <property type="component" value="Segment"/>
</dbReference>
<dbReference type="InterPro" id="IPR006134">
    <property type="entry name" value="DNA-dir_DNA_pol_B_multi_dom"/>
</dbReference>
<dbReference type="InterPro" id="IPR042087">
    <property type="entry name" value="DNA_pol_B_thumb"/>
</dbReference>
<dbReference type="SUPFAM" id="SSF56672">
    <property type="entry name" value="DNA/RNA polymerases"/>
    <property type="match status" value="1"/>
</dbReference>
<gene>
    <name evidence="14" type="primary">ORF51</name>
    <name evidence="14" type="ORF">MRV_0055</name>
</gene>
<accession>A0A1P8VIT4</accession>
<evidence type="ECO:0000256" key="10">
    <source>
        <dbReference type="ARBA" id="ARBA00049244"/>
    </source>
</evidence>
<evidence type="ECO:0000256" key="6">
    <source>
        <dbReference type="ARBA" id="ARBA00022705"/>
    </source>
</evidence>
<dbReference type="Gene3D" id="3.90.1600.10">
    <property type="entry name" value="Palm domain of DNA polymerase"/>
    <property type="match status" value="1"/>
</dbReference>
<dbReference type="InterPro" id="IPR017964">
    <property type="entry name" value="DNA-dir_DNA_pol_B_CS"/>
</dbReference>
<evidence type="ECO:0000313" key="14">
    <source>
        <dbReference type="EMBL" id="APZ76266.1"/>
    </source>
</evidence>
<comment type="similarity">
    <text evidence="2 11">Belongs to the DNA polymerase type-B family.</text>
</comment>
<dbReference type="Gene3D" id="3.30.420.10">
    <property type="entry name" value="Ribonuclease H-like superfamily/Ribonuclease H"/>
    <property type="match status" value="1"/>
</dbReference>
<reference evidence="14" key="1">
    <citation type="submission" date="2016-12" db="EMBL/GenBank/DDBJ databases">
        <title>A murine herpesvirus closely related to ubiquitous human herpesviruses causes T-cell depletion.</title>
        <authorList>
            <person name="Patel S.J."/>
            <person name="Zhao G."/>
            <person name="Penna V.R."/>
            <person name="Park E."/>
            <person name="Lauron E.J."/>
            <person name="Harvey I.B."/>
            <person name="Beatty W.L."/>
            <person name="Plougastel-Douglas B."/>
            <person name="Poursine-Laurent J."/>
            <person name="Fremont D.H."/>
            <person name="Wang D."/>
            <person name="Yokoyama W.M."/>
        </authorList>
    </citation>
    <scope>NUCLEOTIDE SEQUENCE [LARGE SCALE GENOMIC DNA]</scope>
    <source>
        <strain evidence="14">YOK1</strain>
    </source>
</reference>
<name>A0A1P8VIT4_9BETA</name>
<keyword evidence="8" id="KW-1194">Viral DNA replication</keyword>
<feature type="domain" description="DNA-directed DNA polymerase family B exonuclease" evidence="13">
    <location>
        <begin position="212"/>
        <end position="440"/>
    </location>
</feature>
<proteinExistence type="inferred from homology"/>
<comment type="subcellular location">
    <subcellularLocation>
        <location evidence="1">Host nucleus</location>
    </subcellularLocation>
</comment>
<keyword evidence="4 11" id="KW-0808">Transferase</keyword>
<evidence type="ECO:0000256" key="11">
    <source>
        <dbReference type="RuleBase" id="RU000442"/>
    </source>
</evidence>
<dbReference type="KEGG" id="vg:30999392"/>